<dbReference type="EMBL" id="JAMYBS010000002">
    <property type="protein sequence ID" value="MCO7543789.1"/>
    <property type="molecule type" value="Genomic_DNA"/>
</dbReference>
<dbReference type="RefSeq" id="WP_253162293.1">
    <property type="nucleotide sequence ID" value="NZ_JAMYBS010000002.1"/>
</dbReference>
<dbReference type="PROSITE" id="PS51257">
    <property type="entry name" value="PROKAR_LIPOPROTEIN"/>
    <property type="match status" value="1"/>
</dbReference>
<evidence type="ECO:0000313" key="1">
    <source>
        <dbReference type="EMBL" id="MCO7543789.1"/>
    </source>
</evidence>
<proteinExistence type="predicted"/>
<dbReference type="Proteomes" id="UP001165292">
    <property type="component" value="Unassembled WGS sequence"/>
</dbReference>
<evidence type="ECO:0000313" key="2">
    <source>
        <dbReference type="Proteomes" id="UP001165292"/>
    </source>
</evidence>
<evidence type="ECO:0008006" key="3">
    <source>
        <dbReference type="Google" id="ProtNLM"/>
    </source>
</evidence>
<comment type="caution">
    <text evidence="1">The sequence shown here is derived from an EMBL/GenBank/DDBJ whole genome shotgun (WGS) entry which is preliminary data.</text>
</comment>
<organism evidence="1 2">
    <name type="scientific">Stutzerimonas nitrititolerans</name>
    <dbReference type="NCBI Taxonomy" id="2482751"/>
    <lineage>
        <taxon>Bacteria</taxon>
        <taxon>Pseudomonadati</taxon>
        <taxon>Pseudomonadota</taxon>
        <taxon>Gammaproteobacteria</taxon>
        <taxon>Pseudomonadales</taxon>
        <taxon>Pseudomonadaceae</taxon>
        <taxon>Stutzerimonas</taxon>
    </lineage>
</organism>
<name>A0AA42BD12_9GAMM</name>
<protein>
    <recommendedName>
        <fullName evidence="3">Lipoprotein</fullName>
    </recommendedName>
</protein>
<accession>A0AA42BD12</accession>
<reference evidence="1" key="1">
    <citation type="submission" date="2022-06" db="EMBL/GenBank/DDBJ databases">
        <title>Detection of beta-lactamases in bacteria of animal origin.</title>
        <authorList>
            <person name="Mlynarcik P."/>
            <person name="Zdarska V."/>
            <person name="Chudobova H."/>
            <person name="Prochazkova P."/>
            <person name="Hricova K."/>
            <person name="Mezerova K."/>
            <person name="Bardon J."/>
            <person name="Dolejska M."/>
            <person name="Sukkar I."/>
            <person name="Kolar M."/>
        </authorList>
    </citation>
    <scope>NUCLEOTIDE SEQUENCE</scope>
    <source>
        <strain evidence="1">S 300-3</strain>
    </source>
</reference>
<dbReference type="AlphaFoldDB" id="A0AA42BD12"/>
<gene>
    <name evidence="1" type="ORF">NJF43_03350</name>
</gene>
<sequence>MRRHPTLLLLLIPLIAGCQSLGWKDEAPPRPTERLQGQLTVIDGQLAFRSCQGERRLRLVDSIDSGLLDDALALGSDTGTPLFTDVRGVLQRQNNEDRMELTRLYRVQAEGHGCDAPDFRQLLLAAHGNEPGWSLRVTREGMLLERIDQPPLALPYLEEQLPGGQTHFSNEANGQQIGLWVAPQRCVDDASGAVSHLTAELRLGDDVLRGCAYYGGARND</sequence>